<accession>A0A9N9WQJ4</accession>
<sequence length="521" mass="62303">MDKNHIESLPEEILIEIFNYLSPKMVQTCCAVTKRWNTIIDNSKHLMDNFLLKLEDKEIREYQALPMRRNYQAIDLERAQVKLLDIINPNILKSLDLKYCELTLPELVHVLKNLPALEVLYLSSLQLEEGAENEDYEAAKLLKLEFLQISSMTNVITDKLLNKLDVTTIRQLAIDSYWNDDDDEKYKGWINFLKRQEELEQLHLGFWESSKFFDYEEIFEFKFELKYLELEGEQVKQIREFCFFLSTHSDTLETLLLGAFEYNPEMSQMYNFIWNNMRLKRMDANVLKFGDIDDIIDILVEYAYTYTPKFLLDSVRLYRDVYEDGFSKNYFKVFISSLARVKQLDIRDVHFHPEDKELSWKKVFEHMSYEMTNLEILLLPSEGFDVSILAPESIYFPKLSELFMAVINDEEMCQFIERHSRSLRKVSFKWSDEDFMDNLFDELFGCENLKLIHLLAERPTEALSIFKILDRRIKQDMTWHFGLYVRGFGTFNYKFPDDAAFWDHHFSIWKNRNAVKKEDFK</sequence>
<dbReference type="InterPro" id="IPR032675">
    <property type="entry name" value="LRR_dom_sf"/>
</dbReference>
<dbReference type="Proteomes" id="UP001153620">
    <property type="component" value="Chromosome 1"/>
</dbReference>
<organism evidence="2 3">
    <name type="scientific">Chironomus riparius</name>
    <dbReference type="NCBI Taxonomy" id="315576"/>
    <lineage>
        <taxon>Eukaryota</taxon>
        <taxon>Metazoa</taxon>
        <taxon>Ecdysozoa</taxon>
        <taxon>Arthropoda</taxon>
        <taxon>Hexapoda</taxon>
        <taxon>Insecta</taxon>
        <taxon>Pterygota</taxon>
        <taxon>Neoptera</taxon>
        <taxon>Endopterygota</taxon>
        <taxon>Diptera</taxon>
        <taxon>Nematocera</taxon>
        <taxon>Chironomoidea</taxon>
        <taxon>Chironomidae</taxon>
        <taxon>Chironominae</taxon>
        <taxon>Chironomus</taxon>
    </lineage>
</organism>
<dbReference type="Gene3D" id="3.80.10.10">
    <property type="entry name" value="Ribonuclease Inhibitor"/>
    <property type="match status" value="1"/>
</dbReference>
<keyword evidence="3" id="KW-1185">Reference proteome</keyword>
<name>A0A9N9WQJ4_9DIPT</name>
<dbReference type="Gene3D" id="1.20.1280.50">
    <property type="match status" value="1"/>
</dbReference>
<evidence type="ECO:0000313" key="2">
    <source>
        <dbReference type="EMBL" id="CAG9800295.1"/>
    </source>
</evidence>
<feature type="domain" description="F-box" evidence="1">
    <location>
        <begin position="3"/>
        <end position="54"/>
    </location>
</feature>
<reference evidence="2" key="2">
    <citation type="submission" date="2022-10" db="EMBL/GenBank/DDBJ databases">
        <authorList>
            <consortium name="ENA_rothamsted_submissions"/>
            <consortium name="culmorum"/>
            <person name="King R."/>
        </authorList>
    </citation>
    <scope>NUCLEOTIDE SEQUENCE</scope>
</reference>
<gene>
    <name evidence="2" type="ORF">CHIRRI_LOCUS3244</name>
</gene>
<protein>
    <recommendedName>
        <fullName evidence="1">F-box domain-containing protein</fullName>
    </recommendedName>
</protein>
<dbReference type="AlphaFoldDB" id="A0A9N9WQJ4"/>
<dbReference type="SUPFAM" id="SSF52047">
    <property type="entry name" value="RNI-like"/>
    <property type="match status" value="1"/>
</dbReference>
<dbReference type="CDD" id="cd09917">
    <property type="entry name" value="F-box_SF"/>
    <property type="match status" value="1"/>
</dbReference>
<dbReference type="InterPro" id="IPR001810">
    <property type="entry name" value="F-box_dom"/>
</dbReference>
<dbReference type="SUPFAM" id="SSF81383">
    <property type="entry name" value="F-box domain"/>
    <property type="match status" value="1"/>
</dbReference>
<dbReference type="InterPro" id="IPR036047">
    <property type="entry name" value="F-box-like_dom_sf"/>
</dbReference>
<dbReference type="Pfam" id="PF12937">
    <property type="entry name" value="F-box-like"/>
    <property type="match status" value="1"/>
</dbReference>
<reference evidence="2" key="1">
    <citation type="submission" date="2022-01" db="EMBL/GenBank/DDBJ databases">
        <authorList>
            <person name="King R."/>
        </authorList>
    </citation>
    <scope>NUCLEOTIDE SEQUENCE</scope>
</reference>
<dbReference type="PROSITE" id="PS50181">
    <property type="entry name" value="FBOX"/>
    <property type="match status" value="1"/>
</dbReference>
<dbReference type="EMBL" id="OU895877">
    <property type="protein sequence ID" value="CAG9800295.1"/>
    <property type="molecule type" value="Genomic_DNA"/>
</dbReference>
<proteinExistence type="predicted"/>
<evidence type="ECO:0000313" key="3">
    <source>
        <dbReference type="Proteomes" id="UP001153620"/>
    </source>
</evidence>
<dbReference type="SMART" id="SM00256">
    <property type="entry name" value="FBOX"/>
    <property type="match status" value="1"/>
</dbReference>
<evidence type="ECO:0000259" key="1">
    <source>
        <dbReference type="PROSITE" id="PS50181"/>
    </source>
</evidence>